<proteinExistence type="predicted"/>
<dbReference type="Gene3D" id="2.40.128.20">
    <property type="match status" value="1"/>
</dbReference>
<protein>
    <recommendedName>
        <fullName evidence="3">DUF1934 domain-containing protein</fullName>
    </recommendedName>
</protein>
<dbReference type="Proteomes" id="UP000593890">
    <property type="component" value="Chromosome"/>
</dbReference>
<dbReference type="AlphaFoldDB" id="A0A7I8D1R5"/>
<dbReference type="SUPFAM" id="SSF50814">
    <property type="entry name" value="Lipocalins"/>
    <property type="match status" value="1"/>
</dbReference>
<dbReference type="KEGG" id="sman:C12CBH8_13960"/>
<organism evidence="1 2">
    <name type="scientific">Solibaculum mannosilyticum</name>
    <dbReference type="NCBI Taxonomy" id="2780922"/>
    <lineage>
        <taxon>Bacteria</taxon>
        <taxon>Bacillati</taxon>
        <taxon>Bacillota</taxon>
        <taxon>Clostridia</taxon>
        <taxon>Eubacteriales</taxon>
        <taxon>Oscillospiraceae</taxon>
        <taxon>Solibaculum</taxon>
    </lineage>
</organism>
<name>A0A7I8D1R5_9FIRM</name>
<dbReference type="InterPro" id="IPR015231">
    <property type="entry name" value="DUF1934"/>
</dbReference>
<accession>A0A7I8D1R5</accession>
<evidence type="ECO:0000313" key="1">
    <source>
        <dbReference type="EMBL" id="BCI60757.1"/>
    </source>
</evidence>
<dbReference type="EMBL" id="AP023321">
    <property type="protein sequence ID" value="BCI60757.1"/>
    <property type="molecule type" value="Genomic_DNA"/>
</dbReference>
<reference evidence="2" key="1">
    <citation type="submission" date="2020-07" db="EMBL/GenBank/DDBJ databases">
        <title>Complete genome sequencing of Clostridia bacterium strain 12CBH8.</title>
        <authorList>
            <person name="Sakamoto M."/>
            <person name="Murakami T."/>
            <person name="Mori H."/>
        </authorList>
    </citation>
    <scope>NUCLEOTIDE SEQUENCE [LARGE SCALE GENOMIC DNA]</scope>
    <source>
        <strain evidence="2">12CBH8</strain>
    </source>
</reference>
<dbReference type="Pfam" id="PF09148">
    <property type="entry name" value="DUF1934"/>
    <property type="match status" value="1"/>
</dbReference>
<dbReference type="InterPro" id="IPR012674">
    <property type="entry name" value="Calycin"/>
</dbReference>
<evidence type="ECO:0000313" key="2">
    <source>
        <dbReference type="Proteomes" id="UP000593890"/>
    </source>
</evidence>
<dbReference type="RefSeq" id="WP_246441344.1">
    <property type="nucleotide sequence ID" value="NZ_AP023321.1"/>
</dbReference>
<sequence length="148" mass="16377">MKKDVLIDIKGMYHTSEGKDSIELTTVGSFTRMGEKYYITYRETEATGMEGTVTTVKVEGNQRVTLLRSGAQKSRMVLERGQRHLCAYDTGVGVMTIGIFAENIQSSLQEDGGKLSFKYTLDINSDLASCNEVDITVREVGKQSCPMS</sequence>
<evidence type="ECO:0008006" key="3">
    <source>
        <dbReference type="Google" id="ProtNLM"/>
    </source>
</evidence>
<gene>
    <name evidence="1" type="ORF">C12CBH8_13960</name>
</gene>
<keyword evidence="2" id="KW-1185">Reference proteome</keyword>